<name>A0ABT0UIX5_9ACTN</name>
<evidence type="ECO:0000313" key="6">
    <source>
        <dbReference type="EMBL" id="MCM2388594.1"/>
    </source>
</evidence>
<evidence type="ECO:0000256" key="3">
    <source>
        <dbReference type="RuleBase" id="RU003345"/>
    </source>
</evidence>
<dbReference type="InterPro" id="IPR016162">
    <property type="entry name" value="Ald_DH_N"/>
</dbReference>
<evidence type="ECO:0000313" key="7">
    <source>
        <dbReference type="Proteomes" id="UP001431429"/>
    </source>
</evidence>
<feature type="compositionally biased region" description="Polar residues" evidence="4">
    <location>
        <begin position="42"/>
        <end position="55"/>
    </location>
</feature>
<feature type="domain" description="Aldehyde dehydrogenase" evidence="5">
    <location>
        <begin position="43"/>
        <end position="506"/>
    </location>
</feature>
<dbReference type="EMBL" id="JAMQAW010000008">
    <property type="protein sequence ID" value="MCM2388594.1"/>
    <property type="molecule type" value="Genomic_DNA"/>
</dbReference>
<organism evidence="6 7">
    <name type="scientific">Streptomyces albipurpureus</name>
    <dbReference type="NCBI Taxonomy" id="2897419"/>
    <lineage>
        <taxon>Bacteria</taxon>
        <taxon>Bacillati</taxon>
        <taxon>Actinomycetota</taxon>
        <taxon>Actinomycetes</taxon>
        <taxon>Kitasatosporales</taxon>
        <taxon>Streptomycetaceae</taxon>
        <taxon>Streptomyces</taxon>
    </lineage>
</organism>
<dbReference type="PROSITE" id="PS00687">
    <property type="entry name" value="ALDEHYDE_DEHYDR_GLU"/>
    <property type="match status" value="1"/>
</dbReference>
<dbReference type="Pfam" id="PF00171">
    <property type="entry name" value="Aldedh"/>
    <property type="match status" value="1"/>
</dbReference>
<keyword evidence="1 3" id="KW-0560">Oxidoreductase</keyword>
<comment type="caution">
    <text evidence="6">The sequence shown here is derived from an EMBL/GenBank/DDBJ whole genome shotgun (WGS) entry which is preliminary data.</text>
</comment>
<keyword evidence="7" id="KW-1185">Reference proteome</keyword>
<dbReference type="RefSeq" id="WP_250918943.1">
    <property type="nucleotide sequence ID" value="NZ_JAMQAW010000008.1"/>
</dbReference>
<accession>A0ABT0UIX5</accession>
<feature type="active site" evidence="2">
    <location>
        <position position="284"/>
    </location>
</feature>
<dbReference type="InterPro" id="IPR015590">
    <property type="entry name" value="Aldehyde_DH_dom"/>
</dbReference>
<evidence type="ECO:0000256" key="2">
    <source>
        <dbReference type="PROSITE-ProRule" id="PRU10007"/>
    </source>
</evidence>
<evidence type="ECO:0000256" key="1">
    <source>
        <dbReference type="ARBA" id="ARBA00023002"/>
    </source>
</evidence>
<reference evidence="6" key="1">
    <citation type="submission" date="2022-06" db="EMBL/GenBank/DDBJ databases">
        <title>Genome public.</title>
        <authorList>
            <person name="Sun Q."/>
        </authorList>
    </citation>
    <scope>NUCLEOTIDE SEQUENCE</scope>
    <source>
        <strain evidence="6">CWNU-1</strain>
    </source>
</reference>
<dbReference type="InterPro" id="IPR016163">
    <property type="entry name" value="Ald_DH_C"/>
</dbReference>
<dbReference type="InterPro" id="IPR016161">
    <property type="entry name" value="Ald_DH/histidinol_DH"/>
</dbReference>
<proteinExistence type="inferred from homology"/>
<dbReference type="Gene3D" id="3.40.605.10">
    <property type="entry name" value="Aldehyde Dehydrogenase, Chain A, domain 1"/>
    <property type="match status" value="1"/>
</dbReference>
<dbReference type="InterPro" id="IPR016160">
    <property type="entry name" value="Ald_DH_CS_CYS"/>
</dbReference>
<dbReference type="PROSITE" id="PS00070">
    <property type="entry name" value="ALDEHYDE_DEHYDR_CYS"/>
    <property type="match status" value="1"/>
</dbReference>
<evidence type="ECO:0000256" key="4">
    <source>
        <dbReference type="SAM" id="MobiDB-lite"/>
    </source>
</evidence>
<dbReference type="PANTHER" id="PTHR11699">
    <property type="entry name" value="ALDEHYDE DEHYDROGENASE-RELATED"/>
    <property type="match status" value="1"/>
</dbReference>
<feature type="region of interest" description="Disordered" evidence="4">
    <location>
        <begin position="1"/>
        <end position="55"/>
    </location>
</feature>
<protein>
    <submittedName>
        <fullName evidence="6">Aldehyde dehydrogenase family protein</fullName>
    </submittedName>
</protein>
<comment type="similarity">
    <text evidence="3">Belongs to the aldehyde dehydrogenase family.</text>
</comment>
<dbReference type="InterPro" id="IPR029510">
    <property type="entry name" value="Ald_DH_CS_GLU"/>
</dbReference>
<dbReference type="Gene3D" id="3.40.309.10">
    <property type="entry name" value="Aldehyde Dehydrogenase, Chain A, domain 2"/>
    <property type="match status" value="1"/>
</dbReference>
<dbReference type="SUPFAM" id="SSF53720">
    <property type="entry name" value="ALDH-like"/>
    <property type="match status" value="1"/>
</dbReference>
<evidence type="ECO:0000259" key="5">
    <source>
        <dbReference type="Pfam" id="PF00171"/>
    </source>
</evidence>
<sequence>MCAATSEQGPDDSAGAEPRLQPGWLSTEPYPQLIGGKEATDGTPQPITDPSTGQQPARFLAATEQEVDAAIGAARSSFDSGVWRRMPGPRKAEVLEAAAAAIRANAPRLAALEALDTGKGVSGALVNDVYEAANAFSYAAAVTRTAHGDARRATFPPELLPGGGPEILTVRQPEPAGVVVELLPWNGPLMTGSQRIASALAAGCSIVAKPPIDAVITLVELGRILTAAGLPAGVLNVVLGPGGRVGEQLITDPRVDLISLTGGTETGRHVMAAAARNLTPVHLELGGKSPVVVFADSDLEQAVGWAMMAAFVNMGEVCVAGSRLLIEESVYDEVIHGVAEAAASLPIGDALDPSTFIGPLINERHAERVRGYVERAVGAGDAKLIGSPSVPSGLGSAFVAPTVLGGVRRGCELEQQEVFGPVLAAMPFSSEAEAVELANGTSYGLNGTVFTSNLERAFRFADALDCGEVNVNCHFAPDMNGGRGEPRKSSGFSRTGVDAYTRIKAVNVQVHSG</sequence>
<dbReference type="Proteomes" id="UP001431429">
    <property type="component" value="Unassembled WGS sequence"/>
</dbReference>
<gene>
    <name evidence="6" type="ORF">NBG84_09845</name>
</gene>